<reference evidence="3" key="1">
    <citation type="journal article" date="2020" name="Stud. Mycol.">
        <title>101 Dothideomycetes genomes: a test case for predicting lifestyles and emergence of pathogens.</title>
        <authorList>
            <person name="Haridas S."/>
            <person name="Albert R."/>
            <person name="Binder M."/>
            <person name="Bloem J."/>
            <person name="Labutti K."/>
            <person name="Salamov A."/>
            <person name="Andreopoulos B."/>
            <person name="Baker S."/>
            <person name="Barry K."/>
            <person name="Bills G."/>
            <person name="Bluhm B."/>
            <person name="Cannon C."/>
            <person name="Castanera R."/>
            <person name="Culley D."/>
            <person name="Daum C."/>
            <person name="Ezra D."/>
            <person name="Gonzalez J."/>
            <person name="Henrissat B."/>
            <person name="Kuo A."/>
            <person name="Liang C."/>
            <person name="Lipzen A."/>
            <person name="Lutzoni F."/>
            <person name="Magnuson J."/>
            <person name="Mondo S."/>
            <person name="Nolan M."/>
            <person name="Ohm R."/>
            <person name="Pangilinan J."/>
            <person name="Park H.-J."/>
            <person name="Ramirez L."/>
            <person name="Alfaro M."/>
            <person name="Sun H."/>
            <person name="Tritt A."/>
            <person name="Yoshinaga Y."/>
            <person name="Zwiers L.-H."/>
            <person name="Turgeon B."/>
            <person name="Goodwin S."/>
            <person name="Spatafora J."/>
            <person name="Crous P."/>
            <person name="Grigoriev I."/>
        </authorList>
    </citation>
    <scope>NUCLEOTIDE SEQUENCE</scope>
    <source>
        <strain evidence="3">CBS 125425</strain>
    </source>
</reference>
<dbReference type="AlphaFoldDB" id="A0A9P4R9C8"/>
<evidence type="ECO:0000256" key="2">
    <source>
        <dbReference type="SAM" id="SignalP"/>
    </source>
</evidence>
<comment type="caution">
    <text evidence="3">The sequence shown here is derived from an EMBL/GenBank/DDBJ whole genome shotgun (WGS) entry which is preliminary data.</text>
</comment>
<sequence length="274" mass="29890">MSTSTILVSRLLLTPSLNLTASHARRPLPTEPRPSIPPVSPEKLALRSRPASMPPGTISRPPSSSRRPLATCEPSLLRATGAIFCGQRYMAPLFQSPGQRAHVRRERSQWGSYAIAKGWTAAIIPRTIAKGTGTRVGTVDPGEDNQQGLYVAIYSLARSRAVRTVRAAWNCCCSTPLHCTRPAHWQYGGRRWTVPDRPACQPVAQSSAAVDEPLVRRRPDRDVAEAVAMPQLLLLTVCLPCLRFPGSVAFPPKHIAHCTLIIAFIQSDDSIPDP</sequence>
<name>A0A9P4R9C8_9PLEO</name>
<feature type="region of interest" description="Disordered" evidence="1">
    <location>
        <begin position="23"/>
        <end position="69"/>
    </location>
</feature>
<gene>
    <name evidence="3" type="ORF">EJ04DRAFT_519780</name>
</gene>
<organism evidence="3 4">
    <name type="scientific">Polyplosphaeria fusca</name>
    <dbReference type="NCBI Taxonomy" id="682080"/>
    <lineage>
        <taxon>Eukaryota</taxon>
        <taxon>Fungi</taxon>
        <taxon>Dikarya</taxon>
        <taxon>Ascomycota</taxon>
        <taxon>Pezizomycotina</taxon>
        <taxon>Dothideomycetes</taxon>
        <taxon>Pleosporomycetidae</taxon>
        <taxon>Pleosporales</taxon>
        <taxon>Tetraplosphaeriaceae</taxon>
        <taxon>Polyplosphaeria</taxon>
    </lineage>
</organism>
<protein>
    <submittedName>
        <fullName evidence="3">Uncharacterized protein</fullName>
    </submittedName>
</protein>
<dbReference type="Proteomes" id="UP000799444">
    <property type="component" value="Unassembled WGS sequence"/>
</dbReference>
<feature type="compositionally biased region" description="Pro residues" evidence="1">
    <location>
        <begin position="29"/>
        <end position="40"/>
    </location>
</feature>
<evidence type="ECO:0000256" key="1">
    <source>
        <dbReference type="SAM" id="MobiDB-lite"/>
    </source>
</evidence>
<evidence type="ECO:0000313" key="4">
    <source>
        <dbReference type="Proteomes" id="UP000799444"/>
    </source>
</evidence>
<evidence type="ECO:0000313" key="3">
    <source>
        <dbReference type="EMBL" id="KAF2739286.1"/>
    </source>
</evidence>
<accession>A0A9P4R9C8</accession>
<feature type="signal peptide" evidence="2">
    <location>
        <begin position="1"/>
        <end position="24"/>
    </location>
</feature>
<proteinExistence type="predicted"/>
<keyword evidence="2" id="KW-0732">Signal</keyword>
<dbReference type="EMBL" id="ML996105">
    <property type="protein sequence ID" value="KAF2739286.1"/>
    <property type="molecule type" value="Genomic_DNA"/>
</dbReference>
<feature type="compositionally biased region" description="Low complexity" evidence="1">
    <location>
        <begin position="59"/>
        <end position="68"/>
    </location>
</feature>
<keyword evidence="4" id="KW-1185">Reference proteome</keyword>
<feature type="chain" id="PRO_5040485091" evidence="2">
    <location>
        <begin position="25"/>
        <end position="274"/>
    </location>
</feature>